<evidence type="ECO:0000313" key="1">
    <source>
        <dbReference type="EMBL" id="KAJ8649582.1"/>
    </source>
</evidence>
<name>A0ACC2MUZ5_PERAE</name>
<comment type="caution">
    <text evidence="1">The sequence shown here is derived from an EMBL/GenBank/DDBJ whole genome shotgun (WGS) entry which is preliminary data.</text>
</comment>
<dbReference type="Proteomes" id="UP001234297">
    <property type="component" value="Chromosome 1"/>
</dbReference>
<protein>
    <submittedName>
        <fullName evidence="1">Uncharacterized protein</fullName>
    </submittedName>
</protein>
<organism evidence="1 2">
    <name type="scientific">Persea americana</name>
    <name type="common">Avocado</name>
    <dbReference type="NCBI Taxonomy" id="3435"/>
    <lineage>
        <taxon>Eukaryota</taxon>
        <taxon>Viridiplantae</taxon>
        <taxon>Streptophyta</taxon>
        <taxon>Embryophyta</taxon>
        <taxon>Tracheophyta</taxon>
        <taxon>Spermatophyta</taxon>
        <taxon>Magnoliopsida</taxon>
        <taxon>Magnoliidae</taxon>
        <taxon>Laurales</taxon>
        <taxon>Lauraceae</taxon>
        <taxon>Persea</taxon>
    </lineage>
</organism>
<sequence>MGEREIIQLISSSSASDERDEEEEGEGEGEGEEEEEEEEDCMLSTNNTNKDENKEEDKREKRIRRGVGGGPSYSNCSFPMSRIKRLMKNEGVLHFRTTPEFVFLINKATEQFLELFAEDAYACAVRERKKSLNYEHLSSVVTKEKRYEFLSDFVPEKVRAKDALSDIVLPLPAAMCMSNLSLVHSTALGSLGSLDQTLKGSISPKLPPDHQKGSAGSLIVTFYATELPNIQATERYNRRGRISEMCNTSNGGKAISS</sequence>
<gene>
    <name evidence="1" type="ORF">MRB53_002605</name>
</gene>
<proteinExistence type="predicted"/>
<dbReference type="EMBL" id="CM056809">
    <property type="protein sequence ID" value="KAJ8649582.1"/>
    <property type="molecule type" value="Genomic_DNA"/>
</dbReference>
<reference evidence="1 2" key="1">
    <citation type="journal article" date="2022" name="Hortic Res">
        <title>A haplotype resolved chromosomal level avocado genome allows analysis of novel avocado genes.</title>
        <authorList>
            <person name="Nath O."/>
            <person name="Fletcher S.J."/>
            <person name="Hayward A."/>
            <person name="Shaw L.M."/>
            <person name="Masouleh A.K."/>
            <person name="Furtado A."/>
            <person name="Henry R.J."/>
            <person name="Mitter N."/>
        </authorList>
    </citation>
    <scope>NUCLEOTIDE SEQUENCE [LARGE SCALE GENOMIC DNA]</scope>
    <source>
        <strain evidence="2">cv. Hass</strain>
    </source>
</reference>
<accession>A0ACC2MUZ5</accession>
<keyword evidence="2" id="KW-1185">Reference proteome</keyword>
<evidence type="ECO:0000313" key="2">
    <source>
        <dbReference type="Proteomes" id="UP001234297"/>
    </source>
</evidence>